<dbReference type="Proteomes" id="UP000326865">
    <property type="component" value="Unassembled WGS sequence"/>
</dbReference>
<comment type="caution">
    <text evidence="4">The sequence shown here is derived from an EMBL/GenBank/DDBJ whole genome shotgun (WGS) entry which is preliminary data.</text>
</comment>
<protein>
    <submittedName>
        <fullName evidence="4">TIGR03618 family F420-dependent PPOX class oxidoreductase</fullName>
    </submittedName>
</protein>
<dbReference type="Proteomes" id="UP000326207">
    <property type="component" value="Unassembled WGS sequence"/>
</dbReference>
<proteinExistence type="predicted"/>
<dbReference type="InterPro" id="IPR012349">
    <property type="entry name" value="Split_barrel_FMN-bd"/>
</dbReference>
<organism evidence="4 6">
    <name type="scientific">Halosegnis rubeus</name>
    <dbReference type="NCBI Taxonomy" id="2212850"/>
    <lineage>
        <taxon>Archaea</taxon>
        <taxon>Methanobacteriati</taxon>
        <taxon>Methanobacteriota</taxon>
        <taxon>Stenosarchaea group</taxon>
        <taxon>Halobacteria</taxon>
        <taxon>Halobacteriales</taxon>
        <taxon>Natronomonadaceae</taxon>
        <taxon>Halosegnis</taxon>
    </lineage>
</organism>
<dbReference type="SUPFAM" id="SSF50475">
    <property type="entry name" value="FMN-binding split barrel"/>
    <property type="match status" value="1"/>
</dbReference>
<sequence length="133" mass="14847">MASIPAEFHDLFEKRTFAHISTLLPDGAPQTTPVWVDYDADADELLVNTARGRRKEKNIRKDPRVAVSMTDPEDGYRYLAVRGTAELTTDGAVDHIDKLAARYMGVDEYPHHGEEDGERVLVRISPDSVTHTG</sequence>
<dbReference type="PANTHER" id="PTHR35176:SF6">
    <property type="entry name" value="HEME OXYGENASE HI_0854-RELATED"/>
    <property type="match status" value="1"/>
</dbReference>
<dbReference type="InterPro" id="IPR052019">
    <property type="entry name" value="F420H2_bilvrd_red/Heme_oxyg"/>
</dbReference>
<dbReference type="InterPro" id="IPR011576">
    <property type="entry name" value="Pyridox_Oxase_N"/>
</dbReference>
<keyword evidence="1" id="KW-0560">Oxidoreductase</keyword>
<dbReference type="PANTHER" id="PTHR35176">
    <property type="entry name" value="HEME OXYGENASE HI_0854-RELATED"/>
    <property type="match status" value="1"/>
</dbReference>
<evidence type="ECO:0000313" key="4">
    <source>
        <dbReference type="EMBL" id="KAB7517367.1"/>
    </source>
</evidence>
<reference evidence="6 7" key="1">
    <citation type="submission" date="2019-10" db="EMBL/GenBank/DDBJ databases">
        <title>Unraveling microbial dark matter from salterns through culturing: the case of the genus Halosegnis.</title>
        <authorList>
            <person name="Duran-Viseras A."/>
            <person name="Andrei A.-S."/>
            <person name="Vera-Gargallo B."/>
            <person name="Ghai R."/>
            <person name="Sanchez-Porro C."/>
            <person name="Ventosa A."/>
        </authorList>
    </citation>
    <scope>NUCLEOTIDE SEQUENCE [LARGE SCALE GENOMIC DNA]</scope>
    <source>
        <strain evidence="5 7">F17-44</strain>
        <strain evidence="3 8">F18-79</strain>
        <strain evidence="4 6">F19-13</strain>
    </source>
</reference>
<dbReference type="Pfam" id="PF01243">
    <property type="entry name" value="PNPOx_N"/>
    <property type="match status" value="1"/>
</dbReference>
<evidence type="ECO:0000313" key="8">
    <source>
        <dbReference type="Proteomes" id="UP000326865"/>
    </source>
</evidence>
<evidence type="ECO:0000313" key="7">
    <source>
        <dbReference type="Proteomes" id="UP000326302"/>
    </source>
</evidence>
<dbReference type="InterPro" id="IPR019920">
    <property type="entry name" value="F420-binding_dom_put"/>
</dbReference>
<accession>A0A5N5UJI7</accession>
<evidence type="ECO:0000313" key="6">
    <source>
        <dbReference type="Proteomes" id="UP000326207"/>
    </source>
</evidence>
<dbReference type="NCBIfam" id="TIGR03618">
    <property type="entry name" value="Rv1155_F420"/>
    <property type="match status" value="1"/>
</dbReference>
<dbReference type="GO" id="GO:0016627">
    <property type="term" value="F:oxidoreductase activity, acting on the CH-CH group of donors"/>
    <property type="evidence" value="ECO:0007669"/>
    <property type="project" value="TreeGrafter"/>
</dbReference>
<dbReference type="EMBL" id="QMDY01000005">
    <property type="protein sequence ID" value="KAB7517367.1"/>
    <property type="molecule type" value="Genomic_DNA"/>
</dbReference>
<dbReference type="Proteomes" id="UP000326302">
    <property type="component" value="Unassembled WGS sequence"/>
</dbReference>
<dbReference type="RefSeq" id="WP_152119290.1">
    <property type="nucleotide sequence ID" value="NZ_QJOW01000001.1"/>
</dbReference>
<keyword evidence="8" id="KW-1185">Reference proteome</keyword>
<evidence type="ECO:0000259" key="2">
    <source>
        <dbReference type="Pfam" id="PF01243"/>
    </source>
</evidence>
<dbReference type="GO" id="GO:0070967">
    <property type="term" value="F:coenzyme F420 binding"/>
    <property type="evidence" value="ECO:0007669"/>
    <property type="project" value="TreeGrafter"/>
</dbReference>
<gene>
    <name evidence="3" type="ORF">DM867_10415</name>
    <name evidence="5" type="ORF">DMP03_03320</name>
    <name evidence="4" type="ORF">DP108_10160</name>
</gene>
<dbReference type="OrthoDB" id="10511at2157"/>
<dbReference type="EMBL" id="QKKZ01000004">
    <property type="protein sequence ID" value="KAB7513384.1"/>
    <property type="molecule type" value="Genomic_DNA"/>
</dbReference>
<accession>A0A5N5U477</accession>
<dbReference type="AlphaFoldDB" id="A0A5N5UFE8"/>
<dbReference type="GO" id="GO:0005829">
    <property type="term" value="C:cytosol"/>
    <property type="evidence" value="ECO:0007669"/>
    <property type="project" value="TreeGrafter"/>
</dbReference>
<name>A0A5N5UFE8_9EURY</name>
<dbReference type="EMBL" id="QJOW01000001">
    <property type="protein sequence ID" value="KAB7518400.1"/>
    <property type="molecule type" value="Genomic_DNA"/>
</dbReference>
<dbReference type="Gene3D" id="2.30.110.10">
    <property type="entry name" value="Electron Transport, Fmn-binding Protein, Chain A"/>
    <property type="match status" value="1"/>
</dbReference>
<evidence type="ECO:0000256" key="1">
    <source>
        <dbReference type="ARBA" id="ARBA00023002"/>
    </source>
</evidence>
<evidence type="ECO:0000313" key="3">
    <source>
        <dbReference type="EMBL" id="KAB7513384.1"/>
    </source>
</evidence>
<feature type="domain" description="Pyridoxamine 5'-phosphate oxidase N-terminal" evidence="2">
    <location>
        <begin position="5"/>
        <end position="131"/>
    </location>
</feature>
<accession>A0A5N5UFE8</accession>
<evidence type="ECO:0000313" key="5">
    <source>
        <dbReference type="EMBL" id="KAB7518400.1"/>
    </source>
</evidence>